<organism evidence="1 2">
    <name type="scientific">Paraburkholderia largidicola</name>
    <dbReference type="NCBI Taxonomy" id="3014751"/>
    <lineage>
        <taxon>Bacteria</taxon>
        <taxon>Pseudomonadati</taxon>
        <taxon>Pseudomonadota</taxon>
        <taxon>Betaproteobacteria</taxon>
        <taxon>Burkholderiales</taxon>
        <taxon>Burkholderiaceae</taxon>
        <taxon>Paraburkholderia</taxon>
    </lineage>
</organism>
<dbReference type="EMBL" id="AP023175">
    <property type="protein sequence ID" value="BCF90334.1"/>
    <property type="molecule type" value="Genomic_DNA"/>
</dbReference>
<accession>A0A7I8BNQ4</accession>
<proteinExistence type="predicted"/>
<dbReference type="KEGG" id="plad:PPGU16_34010"/>
<dbReference type="AlphaFoldDB" id="A0A7I8BNQ4"/>
<dbReference type="Proteomes" id="UP000510888">
    <property type="component" value="Chromosome 2"/>
</dbReference>
<reference evidence="1 2" key="1">
    <citation type="journal article" date="2020" name="Genes (Basel)">
        <title>Genomic Comparison of Insect Gut Symbionts from Divergent Burkholderia Subclades.</title>
        <authorList>
            <person name="Takeshita K."/>
            <person name="Kikuchi Y."/>
        </authorList>
    </citation>
    <scope>NUCLEOTIDE SEQUENCE [LARGE SCALE GENOMIC DNA]</scope>
    <source>
        <strain evidence="1 2">PGU16</strain>
    </source>
</reference>
<gene>
    <name evidence="1" type="ORF">PPGU16_34010</name>
</gene>
<name>A0A7I8BNQ4_9BURK</name>
<protein>
    <submittedName>
        <fullName evidence="1">Uncharacterized protein</fullName>
    </submittedName>
</protein>
<sequence length="213" mass="22991">MSNVFYLKNNANKGKTGKTLAARFLSYDGRYIRDPNVEKARNAVIYTDAGGHSLADNANPDAYFIVPSDYSIQSAIVFSNMISDTLVCNGINSAYGLMIGAFMPNGSHDLQRTYPESDGTNPGCFVSEFTDSASFHFGLVATYSGIGERAALIGGGLLNRSHYLTNRRIDTSGIDGNNPDNVRSIQAGATFAQALQQRYGMHSPGICYGLPVY</sequence>
<dbReference type="RefSeq" id="WP_180723848.1">
    <property type="nucleotide sequence ID" value="NZ_AP023175.1"/>
</dbReference>
<evidence type="ECO:0000313" key="2">
    <source>
        <dbReference type="Proteomes" id="UP000510888"/>
    </source>
</evidence>
<keyword evidence="2" id="KW-1185">Reference proteome</keyword>
<evidence type="ECO:0000313" key="1">
    <source>
        <dbReference type="EMBL" id="BCF90334.1"/>
    </source>
</evidence>